<keyword evidence="5" id="KW-0496">Mitochondrion</keyword>
<sequence>MASLALQSSASISRSIVTRVASICFDRRPTARDPLTQRHARPASLAAALALGISTTILHDLWDSVLRAVPKKKTTHSKTRMRSATKGLKDKLNINNCSACGQPKLANTLCGSCYREVRHRWAKEASGAAGIGSA</sequence>
<reference evidence="8 9" key="1">
    <citation type="submission" date="2016-07" db="EMBL/GenBank/DDBJ databases">
        <title>Pervasive Adenine N6-methylation of Active Genes in Fungi.</title>
        <authorList>
            <consortium name="DOE Joint Genome Institute"/>
            <person name="Mondo S.J."/>
            <person name="Dannebaum R.O."/>
            <person name="Kuo R.C."/>
            <person name="Labutti K."/>
            <person name="Haridas S."/>
            <person name="Kuo A."/>
            <person name="Salamov A."/>
            <person name="Ahrendt S.R."/>
            <person name="Lipzen A."/>
            <person name="Sullivan W."/>
            <person name="Andreopoulos W.B."/>
            <person name="Clum A."/>
            <person name="Lindquist E."/>
            <person name="Daum C."/>
            <person name="Ramamoorthy G.K."/>
            <person name="Gryganskyi A."/>
            <person name="Culley D."/>
            <person name="Magnuson J.K."/>
            <person name="James T.Y."/>
            <person name="O'Malley M.A."/>
            <person name="Stajich J.E."/>
            <person name="Spatafora J.W."/>
            <person name="Visel A."/>
            <person name="Grigoriev I.V."/>
        </authorList>
    </citation>
    <scope>NUCLEOTIDE SEQUENCE [LARGE SCALE GENOMIC DNA]</scope>
    <source>
        <strain evidence="8 9">12-1054</strain>
    </source>
</reference>
<protein>
    <recommendedName>
        <fullName evidence="7">Large ribosomal subunit protein bL32m</fullName>
    </recommendedName>
</protein>
<keyword evidence="9" id="KW-1185">Reference proteome</keyword>
<comment type="similarity">
    <text evidence="2">Belongs to the bacterial ribosomal protein bL32 family.</text>
</comment>
<dbReference type="OMA" id="TQRHARP"/>
<evidence type="ECO:0000256" key="2">
    <source>
        <dbReference type="ARBA" id="ARBA00008560"/>
    </source>
</evidence>
<dbReference type="STRING" id="56484.A0A1Y2FML1"/>
<dbReference type="InterPro" id="IPR051991">
    <property type="entry name" value="Mitoribosomal_protein_bL32"/>
</dbReference>
<dbReference type="PANTHER" id="PTHR21026">
    <property type="entry name" value="39S RIBOSOMAL PROTEIN L32, MITOCHONDRIAL"/>
    <property type="match status" value="1"/>
</dbReference>
<dbReference type="NCBIfam" id="TIGR01031">
    <property type="entry name" value="rpmF_bact"/>
    <property type="match status" value="1"/>
</dbReference>
<evidence type="ECO:0000313" key="8">
    <source>
        <dbReference type="EMBL" id="ORY84827.1"/>
    </source>
</evidence>
<evidence type="ECO:0000256" key="7">
    <source>
        <dbReference type="ARBA" id="ARBA00039935"/>
    </source>
</evidence>
<dbReference type="GeneID" id="63785462"/>
<evidence type="ECO:0000256" key="5">
    <source>
        <dbReference type="ARBA" id="ARBA00023128"/>
    </source>
</evidence>
<evidence type="ECO:0000256" key="1">
    <source>
        <dbReference type="ARBA" id="ARBA00004173"/>
    </source>
</evidence>
<evidence type="ECO:0000256" key="6">
    <source>
        <dbReference type="ARBA" id="ARBA00023274"/>
    </source>
</evidence>
<dbReference type="InterPro" id="IPR002677">
    <property type="entry name" value="Ribosomal_bL32"/>
</dbReference>
<keyword evidence="6" id="KW-0687">Ribonucleoprotein</keyword>
<name>A0A1Y2FML1_PROLT</name>
<proteinExistence type="inferred from homology"/>
<dbReference type="Pfam" id="PF01783">
    <property type="entry name" value="Ribosomal_L32p"/>
    <property type="match status" value="1"/>
</dbReference>
<dbReference type="AlphaFoldDB" id="A0A1Y2FML1"/>
<dbReference type="EMBL" id="MCFI01000005">
    <property type="protein sequence ID" value="ORY84827.1"/>
    <property type="molecule type" value="Genomic_DNA"/>
</dbReference>
<dbReference type="PANTHER" id="PTHR21026:SF2">
    <property type="entry name" value="LARGE RIBOSOMAL SUBUNIT PROTEIN BL32M"/>
    <property type="match status" value="1"/>
</dbReference>
<accession>A0A1Y2FML1</accession>
<evidence type="ECO:0000256" key="4">
    <source>
        <dbReference type="ARBA" id="ARBA00022980"/>
    </source>
</evidence>
<dbReference type="SUPFAM" id="SSF57829">
    <property type="entry name" value="Zn-binding ribosomal proteins"/>
    <property type="match status" value="1"/>
</dbReference>
<dbReference type="InterPro" id="IPR011332">
    <property type="entry name" value="Ribosomal_zn-bd"/>
</dbReference>
<dbReference type="GO" id="GO:0005762">
    <property type="term" value="C:mitochondrial large ribosomal subunit"/>
    <property type="evidence" value="ECO:0007669"/>
    <property type="project" value="TreeGrafter"/>
</dbReference>
<evidence type="ECO:0000256" key="3">
    <source>
        <dbReference type="ARBA" id="ARBA00022946"/>
    </source>
</evidence>
<dbReference type="GO" id="GO:0006412">
    <property type="term" value="P:translation"/>
    <property type="evidence" value="ECO:0007669"/>
    <property type="project" value="InterPro"/>
</dbReference>
<dbReference type="RefSeq" id="XP_040726610.1">
    <property type="nucleotide sequence ID" value="XM_040868863.1"/>
</dbReference>
<dbReference type="GO" id="GO:0003735">
    <property type="term" value="F:structural constituent of ribosome"/>
    <property type="evidence" value="ECO:0007669"/>
    <property type="project" value="InterPro"/>
</dbReference>
<evidence type="ECO:0000313" key="9">
    <source>
        <dbReference type="Proteomes" id="UP000193685"/>
    </source>
</evidence>
<keyword evidence="4" id="KW-0689">Ribosomal protein</keyword>
<keyword evidence="3" id="KW-0809">Transit peptide</keyword>
<dbReference type="OrthoDB" id="2014905at2759"/>
<gene>
    <name evidence="8" type="ORF">BCR37DRAFT_377608</name>
</gene>
<organism evidence="8 9">
    <name type="scientific">Protomyces lactucae-debilis</name>
    <dbReference type="NCBI Taxonomy" id="2754530"/>
    <lineage>
        <taxon>Eukaryota</taxon>
        <taxon>Fungi</taxon>
        <taxon>Dikarya</taxon>
        <taxon>Ascomycota</taxon>
        <taxon>Taphrinomycotina</taxon>
        <taxon>Taphrinomycetes</taxon>
        <taxon>Taphrinales</taxon>
        <taxon>Protomycetaceae</taxon>
        <taxon>Protomyces</taxon>
    </lineage>
</organism>
<comment type="caution">
    <text evidence="8">The sequence shown here is derived from an EMBL/GenBank/DDBJ whole genome shotgun (WGS) entry which is preliminary data.</text>
</comment>
<dbReference type="Proteomes" id="UP000193685">
    <property type="component" value="Unassembled WGS sequence"/>
</dbReference>
<comment type="subcellular location">
    <subcellularLocation>
        <location evidence="1">Mitochondrion</location>
    </subcellularLocation>
</comment>